<sequence>MAATSPPAPPAGFSWVYYGKNVFLPFNHWIFGNDRQVTISFGADTIAAPAQRYGPYSHRFLTQFFRVLQSNMLFAQADGMSAATLANTIAHEHFPGAEKEFPVGVWDPIDHYIMSNDLLIMESPFTAQANPRNVDVKDVWALADFLQGHAIKNVIGHQFFNGRSFQHPNDDPEDQRYLIDRELIEYCFDNKLWATQFGRTILYTMNRDIDFDYQYNLPTTPDQNVLPSYIEDLFRIPNGDRNYLPWYFNLCHLLLIEEKRPRDAVTTAESNDEDSIQYFCGVTHHHPSEPRCGASSIDPQISSNSGTPLYYLGGEGDDDPEGGEVYYVASDDDEA</sequence>
<evidence type="ECO:0000313" key="2">
    <source>
        <dbReference type="EMBL" id="CZR54548.1"/>
    </source>
</evidence>
<feature type="region of interest" description="Disordered" evidence="1">
    <location>
        <begin position="290"/>
        <end position="335"/>
    </location>
</feature>
<name>A0A1L7WP46_9HELO</name>
<evidence type="ECO:0000313" key="3">
    <source>
        <dbReference type="Proteomes" id="UP000184330"/>
    </source>
</evidence>
<proteinExistence type="predicted"/>
<dbReference type="EMBL" id="FJOG01000005">
    <property type="protein sequence ID" value="CZR54548.1"/>
    <property type="molecule type" value="Genomic_DNA"/>
</dbReference>
<dbReference type="Proteomes" id="UP000184330">
    <property type="component" value="Unassembled WGS sequence"/>
</dbReference>
<feature type="compositionally biased region" description="Polar residues" evidence="1">
    <location>
        <begin position="297"/>
        <end position="307"/>
    </location>
</feature>
<reference evidence="2 3" key="1">
    <citation type="submission" date="2016-03" db="EMBL/GenBank/DDBJ databases">
        <authorList>
            <person name="Ploux O."/>
        </authorList>
    </citation>
    <scope>NUCLEOTIDE SEQUENCE [LARGE SCALE GENOMIC DNA]</scope>
    <source>
        <strain evidence="2 3">UAMH 11012</strain>
    </source>
</reference>
<evidence type="ECO:0000256" key="1">
    <source>
        <dbReference type="SAM" id="MobiDB-lite"/>
    </source>
</evidence>
<dbReference type="OrthoDB" id="10379502at2759"/>
<protein>
    <submittedName>
        <fullName evidence="2">Uncharacterized protein</fullName>
    </submittedName>
</protein>
<keyword evidence="3" id="KW-1185">Reference proteome</keyword>
<gene>
    <name evidence="2" type="ORF">PAC_04432</name>
</gene>
<organism evidence="2 3">
    <name type="scientific">Phialocephala subalpina</name>
    <dbReference type="NCBI Taxonomy" id="576137"/>
    <lineage>
        <taxon>Eukaryota</taxon>
        <taxon>Fungi</taxon>
        <taxon>Dikarya</taxon>
        <taxon>Ascomycota</taxon>
        <taxon>Pezizomycotina</taxon>
        <taxon>Leotiomycetes</taxon>
        <taxon>Helotiales</taxon>
        <taxon>Mollisiaceae</taxon>
        <taxon>Phialocephala</taxon>
        <taxon>Phialocephala fortinii species complex</taxon>
    </lineage>
</organism>
<dbReference type="AlphaFoldDB" id="A0A1L7WP46"/>
<accession>A0A1L7WP46</accession>